<evidence type="ECO:0000259" key="1">
    <source>
        <dbReference type="Pfam" id="PF04168"/>
    </source>
</evidence>
<protein>
    <submittedName>
        <fullName evidence="3">Uncharacterized protein</fullName>
    </submittedName>
</protein>
<reference evidence="3 4" key="1">
    <citation type="submission" date="2017-11" db="EMBL/GenBank/DDBJ databases">
        <title>Draft genome sequence of magnetotactic bacterium Magnetospirillum kuznetsovii LBB-42.</title>
        <authorList>
            <person name="Grouzdev D.S."/>
            <person name="Rysina M.S."/>
            <person name="Baslerov R.V."/>
            <person name="Koziaeva V."/>
        </authorList>
    </citation>
    <scope>NUCLEOTIDE SEQUENCE [LARGE SCALE GENOMIC DNA]</scope>
    <source>
        <strain evidence="3 4">LBB-42</strain>
    </source>
</reference>
<dbReference type="Pfam" id="PF14403">
    <property type="entry name" value="CP_ATPgrasp_2"/>
    <property type="match status" value="1"/>
</dbReference>
<dbReference type="AlphaFoldDB" id="A0A364NSQ9"/>
<evidence type="ECO:0000259" key="2">
    <source>
        <dbReference type="Pfam" id="PF14403"/>
    </source>
</evidence>
<dbReference type="InterPro" id="IPR051680">
    <property type="entry name" value="ATP-dep_Glu-Cys_Ligase-2"/>
</dbReference>
<dbReference type="Proteomes" id="UP000251075">
    <property type="component" value="Unassembled WGS sequence"/>
</dbReference>
<dbReference type="PANTHER" id="PTHR34595:SF2">
    <property type="entry name" value="BLR2978 PROTEIN"/>
    <property type="match status" value="1"/>
</dbReference>
<gene>
    <name evidence="3" type="ORF">CU669_20115</name>
</gene>
<comment type="caution">
    <text evidence="3">The sequence shown here is derived from an EMBL/GenBank/DDBJ whole genome shotgun (WGS) entry which is preliminary data.</text>
</comment>
<dbReference type="OrthoDB" id="9804079at2"/>
<dbReference type="Gene3D" id="3.40.50.11290">
    <property type="match status" value="1"/>
</dbReference>
<dbReference type="PANTHER" id="PTHR34595">
    <property type="entry name" value="BLR5612 PROTEIN"/>
    <property type="match status" value="1"/>
</dbReference>
<dbReference type="InterPro" id="IPR007296">
    <property type="entry name" value="DUF403"/>
</dbReference>
<evidence type="ECO:0000313" key="3">
    <source>
        <dbReference type="EMBL" id="RAU20121.1"/>
    </source>
</evidence>
<proteinExistence type="predicted"/>
<dbReference type="RefSeq" id="WP_112147383.1">
    <property type="nucleotide sequence ID" value="NZ_PGTO01000035.1"/>
</dbReference>
<name>A0A364NSQ9_9PROT</name>
<organism evidence="3 4">
    <name type="scientific">Paramagnetospirillum kuznetsovii</name>
    <dbReference type="NCBI Taxonomy" id="2053833"/>
    <lineage>
        <taxon>Bacteria</taxon>
        <taxon>Pseudomonadati</taxon>
        <taxon>Pseudomonadota</taxon>
        <taxon>Alphaproteobacteria</taxon>
        <taxon>Rhodospirillales</taxon>
        <taxon>Magnetospirillaceae</taxon>
        <taxon>Paramagnetospirillum</taxon>
    </lineage>
</organism>
<dbReference type="Gene3D" id="3.30.1490.270">
    <property type="match status" value="1"/>
</dbReference>
<accession>A0A364NSQ9</accession>
<dbReference type="EMBL" id="PGTO01000035">
    <property type="protein sequence ID" value="RAU20121.1"/>
    <property type="molecule type" value="Genomic_DNA"/>
</dbReference>
<dbReference type="InterPro" id="IPR025841">
    <property type="entry name" value="CP_ATPgrasp_2"/>
</dbReference>
<sequence length="858" mass="95789">MPQVLEGEAKIQRRLKSHDAAPPVSLQSVYRPLPGVYDEVLAENGEVRPHWQSFADGLMRYEPQEMRRRWDMGQRLLRDNGVTYNVYGDPAGLDRPWRLDPLPVILSQDEWHMITAGVEQRATLMEAILSDLYGKRTLVGRGLIPSGLLHANPGFLRPCHGWKPAGQRHMHVYAADLARGDDGKWRVVGDRTESPSGSGYALENRSIVSRVLPELHRSLQVERLGPFFDTLRRSLQSLSPRHKDDPRIVLLTPGPYNATYFEHAFLARQLGITLVHGEDLTVRDNNVYLKALTGLQRVDVIFRRTGGVWCDPLELRGDSTLGVAGLLQSAKAGNVALANAIGSGLLDGASVLGFLPALARDLLGEELGLPSVPTWWCGEPEACRHVLQNLERLFIRPAFANRDQPVVGSALDERAAARMRDTIAARPWDWVAQEIGGTSTVPVWTGGQLEPQHTVLRVFAVATDRGWQVLPGGLARLSAERDLLTTRLQAGGGGSKDIWIAASGRRDAQTAARVRAPAVKLTRDNRDLPSRVADDMYWLGRYLERCEATTRLLRSALGHMEDCLAQGDGAQARATLLTLSQLGLDLPEDIEKEHPENLPYRLIQHHMDVAQPGLANSVDRLIRVVTNLRDRLSTDTWRSVQRLREESGRLEAEMLDGDVIGRLNSALLTMQALSGLVMENMTRGPQWLFLDTGRRLERAIALVDNLSGALNDVESEESVPLDLLLEVWDSIMTYRSRYLATPRLAGVFDLLLCDEGNPRSLGFQLSILARHMDSLAGIGDDSGFYQPEQKLMTILSGTVRTTDVTILSRYERDAGYHDAERLLDILRSRLWELSEQISRTYFTHAQWRLPVARMEVLP</sequence>
<dbReference type="Pfam" id="PF04168">
    <property type="entry name" value="Alpha-E"/>
    <property type="match status" value="1"/>
</dbReference>
<dbReference type="SUPFAM" id="SSF56059">
    <property type="entry name" value="Glutathione synthetase ATP-binding domain-like"/>
    <property type="match status" value="1"/>
</dbReference>
<keyword evidence="4" id="KW-1185">Reference proteome</keyword>
<feature type="domain" description="DUF403" evidence="1">
    <location>
        <begin position="528"/>
        <end position="842"/>
    </location>
</feature>
<evidence type="ECO:0000313" key="4">
    <source>
        <dbReference type="Proteomes" id="UP000251075"/>
    </source>
</evidence>
<feature type="domain" description="Circularly permuted ATP-grasp type 2" evidence="2">
    <location>
        <begin position="103"/>
        <end position="477"/>
    </location>
</feature>